<proteinExistence type="predicted"/>
<keyword evidence="3" id="KW-1185">Reference proteome</keyword>
<keyword evidence="1" id="KW-0812">Transmembrane</keyword>
<keyword evidence="1" id="KW-0472">Membrane</keyword>
<organism evidence="2 3">
    <name type="scientific">Chryseobacterium arachidis</name>
    <dbReference type="NCBI Taxonomy" id="1416778"/>
    <lineage>
        <taxon>Bacteria</taxon>
        <taxon>Pseudomonadati</taxon>
        <taxon>Bacteroidota</taxon>
        <taxon>Flavobacteriia</taxon>
        <taxon>Flavobacteriales</taxon>
        <taxon>Weeksellaceae</taxon>
        <taxon>Chryseobacterium group</taxon>
        <taxon>Chryseobacterium</taxon>
    </lineage>
</organism>
<dbReference type="EMBL" id="FQUT01000003">
    <property type="protein sequence ID" value="SHF11064.1"/>
    <property type="molecule type" value="Genomic_DNA"/>
</dbReference>
<dbReference type="Proteomes" id="UP000184518">
    <property type="component" value="Unassembled WGS sequence"/>
</dbReference>
<dbReference type="STRING" id="1416778.SAMN05443633_1038"/>
<evidence type="ECO:0000313" key="3">
    <source>
        <dbReference type="Proteomes" id="UP000184518"/>
    </source>
</evidence>
<dbReference type="OrthoDB" id="894278at2"/>
<keyword evidence="1" id="KW-1133">Transmembrane helix</keyword>
<name>A0A1M4YZ19_9FLAO</name>
<feature type="transmembrane region" description="Helical" evidence="1">
    <location>
        <begin position="15"/>
        <end position="37"/>
    </location>
</feature>
<feature type="transmembrane region" description="Helical" evidence="1">
    <location>
        <begin position="125"/>
        <end position="143"/>
    </location>
</feature>
<gene>
    <name evidence="2" type="ORF">SAMN05443633_1038</name>
</gene>
<feature type="transmembrane region" description="Helical" evidence="1">
    <location>
        <begin position="65"/>
        <end position="86"/>
    </location>
</feature>
<evidence type="ECO:0000313" key="2">
    <source>
        <dbReference type="EMBL" id="SHF11064.1"/>
    </source>
</evidence>
<accession>A0A1M4YZ19</accession>
<dbReference type="RefSeq" id="WP_072954342.1">
    <property type="nucleotide sequence ID" value="NZ_FQUT01000003.1"/>
</dbReference>
<dbReference type="AlphaFoldDB" id="A0A1M4YZ19"/>
<evidence type="ECO:0000256" key="1">
    <source>
        <dbReference type="SAM" id="Phobius"/>
    </source>
</evidence>
<protein>
    <submittedName>
        <fullName evidence="2">Uncharacterized protein</fullName>
    </submittedName>
</protein>
<reference evidence="3" key="1">
    <citation type="submission" date="2016-11" db="EMBL/GenBank/DDBJ databases">
        <authorList>
            <person name="Varghese N."/>
            <person name="Submissions S."/>
        </authorList>
    </citation>
    <scope>NUCLEOTIDE SEQUENCE [LARGE SCALE GENOMIC DNA]</scope>
    <source>
        <strain evidence="3">DSM 27619</strain>
    </source>
</reference>
<sequence length="152" mass="17412">MNTTLKLFPNRFKKIGWFIFIPSLILGILSLTNIFSFPEISLPVFYSSGFPLNNEEAGLLKTTEIALFPNLFGILIIIGGILIGCSKEKTEDEYISSLRLQSVFWSLIVTYSIVLILFLTVFGSLFFTMMIIMIFLPLVLYVFRFNYVLLKK</sequence>
<feature type="transmembrane region" description="Helical" evidence="1">
    <location>
        <begin position="98"/>
        <end position="119"/>
    </location>
</feature>